<evidence type="ECO:0000256" key="1">
    <source>
        <dbReference type="ARBA" id="ARBA00004496"/>
    </source>
</evidence>
<dbReference type="AlphaFoldDB" id="A0A670YMJ4"/>
<evidence type="ECO:0000313" key="7">
    <source>
        <dbReference type="Proteomes" id="UP000472273"/>
    </source>
</evidence>
<dbReference type="InterPro" id="IPR001680">
    <property type="entry name" value="WD40_rpt"/>
</dbReference>
<dbReference type="GO" id="GO:0060271">
    <property type="term" value="P:cilium assembly"/>
    <property type="evidence" value="ECO:0007669"/>
    <property type="project" value="Ensembl"/>
</dbReference>
<keyword evidence="3 5" id="KW-0853">WD repeat</keyword>
<sequence length="520" mass="56280">SGMTAPARGARPVATATAAGLPAESGAVGPTGGPVWLPGMFGDASTGVLDVESVWRRDQGTRCEEVRARGGGALCPCGGVGLQDPSSPAAAALAFVGRVEEPVIRELDKNWKSHAFDGFEVNWADPNETVSCAHSLSYPEAQERNLQVTGISWNATGAVLACSYGRLDDGDWNSEKSFLCTWNLNRRALNPHRPDLVVEIPSAVLCVAFHPQQPSLIAGGLFSGEVLIWDTSRQEDPLTWRTGMTDDTHTDPVYQVSWHRDPQQPRAFRVLSVSTDGKILVWQEEKDGLLRPASGFSFVQQQIPRSTKLKKHPRGDVVVGVTSVSFSHFEPSVFISGTEGGYLMKCSTAVDTAALLQKSSSIPLRAPAQFSFSSHGGPIYSVSCSPFHRNLFLSGGTDGHVHLHSMLQARPLLSLQLSKKYIFSVRWSPVRPLVFAAVSGEGEVQLFDFAKSSQKPSVSIKQTPNQAPVYCLEFNPRQTQLLAAGDAGGTVKIWQLSSDFTEEGPREMSHLDQLANEVTD</sequence>
<dbReference type="Ensembl" id="ENSPTXT00000013341.1">
    <property type="protein sequence ID" value="ENSPTXP00000012932.1"/>
    <property type="gene ID" value="ENSPTXG00000009052.1"/>
</dbReference>
<evidence type="ECO:0000256" key="5">
    <source>
        <dbReference type="PROSITE-ProRule" id="PRU00221"/>
    </source>
</evidence>
<keyword evidence="2" id="KW-0963">Cytoplasm</keyword>
<comment type="subcellular location">
    <subcellularLocation>
        <location evidence="1">Cytoplasm</location>
    </subcellularLocation>
</comment>
<evidence type="ECO:0000313" key="6">
    <source>
        <dbReference type="Ensembl" id="ENSPTXP00000012932.1"/>
    </source>
</evidence>
<dbReference type="GO" id="GO:0005829">
    <property type="term" value="C:cytosol"/>
    <property type="evidence" value="ECO:0007669"/>
    <property type="project" value="Ensembl"/>
</dbReference>
<dbReference type="GO" id="GO:0016604">
    <property type="term" value="C:nuclear body"/>
    <property type="evidence" value="ECO:0007669"/>
    <property type="project" value="Ensembl"/>
</dbReference>
<keyword evidence="4" id="KW-0677">Repeat</keyword>
<protein>
    <submittedName>
        <fullName evidence="6">Dynein 2 intermediate chain 2</fullName>
    </submittedName>
</protein>
<dbReference type="InterPro" id="IPR050687">
    <property type="entry name" value="Dynein_IC"/>
</dbReference>
<feature type="repeat" description="WD" evidence="5">
    <location>
        <begin position="462"/>
        <end position="498"/>
    </location>
</feature>
<dbReference type="GeneTree" id="ENSGT00940000158483"/>
<gene>
    <name evidence="6" type="primary">DYNC2I2</name>
</gene>
<keyword evidence="7" id="KW-1185">Reference proteome</keyword>
<name>A0A670YMJ4_PSETE</name>
<dbReference type="Proteomes" id="UP000472273">
    <property type="component" value="Unplaced"/>
</dbReference>
<dbReference type="SUPFAM" id="SSF50978">
    <property type="entry name" value="WD40 repeat-like"/>
    <property type="match status" value="1"/>
</dbReference>
<dbReference type="PANTHER" id="PTHR12442">
    <property type="entry name" value="DYNEIN INTERMEDIATE CHAIN"/>
    <property type="match status" value="1"/>
</dbReference>
<dbReference type="PROSITE" id="PS50082">
    <property type="entry name" value="WD_REPEATS_2"/>
    <property type="match status" value="1"/>
</dbReference>
<evidence type="ECO:0000256" key="3">
    <source>
        <dbReference type="ARBA" id="ARBA00022574"/>
    </source>
</evidence>
<dbReference type="Gene3D" id="2.130.10.10">
    <property type="entry name" value="YVTN repeat-like/Quinoprotein amine dehydrogenase"/>
    <property type="match status" value="2"/>
</dbReference>
<dbReference type="GO" id="GO:0005868">
    <property type="term" value="C:cytoplasmic dynein complex"/>
    <property type="evidence" value="ECO:0007669"/>
    <property type="project" value="Ensembl"/>
</dbReference>
<organism evidence="6 7">
    <name type="scientific">Pseudonaja textilis</name>
    <name type="common">Eastern brown snake</name>
    <dbReference type="NCBI Taxonomy" id="8673"/>
    <lineage>
        <taxon>Eukaryota</taxon>
        <taxon>Metazoa</taxon>
        <taxon>Chordata</taxon>
        <taxon>Craniata</taxon>
        <taxon>Vertebrata</taxon>
        <taxon>Euteleostomi</taxon>
        <taxon>Lepidosauria</taxon>
        <taxon>Squamata</taxon>
        <taxon>Bifurcata</taxon>
        <taxon>Unidentata</taxon>
        <taxon>Episquamata</taxon>
        <taxon>Toxicofera</taxon>
        <taxon>Serpentes</taxon>
        <taxon>Colubroidea</taxon>
        <taxon>Elapidae</taxon>
        <taxon>Hydrophiinae</taxon>
        <taxon>Pseudonaja</taxon>
    </lineage>
</organism>
<proteinExistence type="predicted"/>
<dbReference type="GO" id="GO:0005730">
    <property type="term" value="C:nucleolus"/>
    <property type="evidence" value="ECO:0007669"/>
    <property type="project" value="Ensembl"/>
</dbReference>
<dbReference type="InterPro" id="IPR015943">
    <property type="entry name" value="WD40/YVTN_repeat-like_dom_sf"/>
</dbReference>
<dbReference type="GO" id="GO:0035721">
    <property type="term" value="P:intraciliary retrograde transport"/>
    <property type="evidence" value="ECO:0007669"/>
    <property type="project" value="Ensembl"/>
</dbReference>
<reference evidence="6" key="1">
    <citation type="submission" date="2025-08" db="UniProtKB">
        <authorList>
            <consortium name="Ensembl"/>
        </authorList>
    </citation>
    <scope>IDENTIFICATION</scope>
</reference>
<dbReference type="GO" id="GO:0031965">
    <property type="term" value="C:nuclear membrane"/>
    <property type="evidence" value="ECO:0007669"/>
    <property type="project" value="Ensembl"/>
</dbReference>
<dbReference type="GO" id="GO:0036064">
    <property type="term" value="C:ciliary basal body"/>
    <property type="evidence" value="ECO:0007669"/>
    <property type="project" value="Ensembl"/>
</dbReference>
<dbReference type="InterPro" id="IPR036322">
    <property type="entry name" value="WD40_repeat_dom_sf"/>
</dbReference>
<dbReference type="GO" id="GO:0045504">
    <property type="term" value="F:dynein heavy chain binding"/>
    <property type="evidence" value="ECO:0007669"/>
    <property type="project" value="TreeGrafter"/>
</dbReference>
<evidence type="ECO:0000256" key="2">
    <source>
        <dbReference type="ARBA" id="ARBA00022490"/>
    </source>
</evidence>
<accession>A0A670YMJ4</accession>
<dbReference type="OMA" id="SYVCAWN"/>
<dbReference type="GO" id="GO:0005813">
    <property type="term" value="C:centrosome"/>
    <property type="evidence" value="ECO:0007669"/>
    <property type="project" value="Ensembl"/>
</dbReference>
<dbReference type="SMART" id="SM00320">
    <property type="entry name" value="WD40"/>
    <property type="match status" value="6"/>
</dbReference>
<dbReference type="GO" id="GO:0030175">
    <property type="term" value="C:filopodium"/>
    <property type="evidence" value="ECO:0007669"/>
    <property type="project" value="Ensembl"/>
</dbReference>
<dbReference type="FunFam" id="2.130.10.10:FF:000283">
    <property type="entry name" value="WD repeat domain 34"/>
    <property type="match status" value="1"/>
</dbReference>
<dbReference type="Pfam" id="PF00400">
    <property type="entry name" value="WD40"/>
    <property type="match status" value="4"/>
</dbReference>
<dbReference type="PANTHER" id="PTHR12442:SF26">
    <property type="entry name" value="CYTOPLASMIC DYNEIN 2 INTERMEDIATE CHAIN 2"/>
    <property type="match status" value="1"/>
</dbReference>
<reference evidence="6" key="2">
    <citation type="submission" date="2025-09" db="UniProtKB">
        <authorList>
            <consortium name="Ensembl"/>
        </authorList>
    </citation>
    <scope>IDENTIFICATION</scope>
</reference>
<dbReference type="GO" id="GO:0005930">
    <property type="term" value="C:axoneme"/>
    <property type="evidence" value="ECO:0007669"/>
    <property type="project" value="Ensembl"/>
</dbReference>
<dbReference type="GO" id="GO:0045503">
    <property type="term" value="F:dynein light chain binding"/>
    <property type="evidence" value="ECO:0007669"/>
    <property type="project" value="Ensembl"/>
</dbReference>
<dbReference type="GO" id="GO:0005814">
    <property type="term" value="C:centriole"/>
    <property type="evidence" value="ECO:0007669"/>
    <property type="project" value="Ensembl"/>
</dbReference>
<evidence type="ECO:0000256" key="4">
    <source>
        <dbReference type="ARBA" id="ARBA00022737"/>
    </source>
</evidence>